<accession>A0ACB9CZ16</accession>
<evidence type="ECO:0000313" key="2">
    <source>
        <dbReference type="Proteomes" id="UP001055811"/>
    </source>
</evidence>
<protein>
    <submittedName>
        <fullName evidence="1">Uncharacterized protein</fullName>
    </submittedName>
</protein>
<dbReference type="EMBL" id="CM042013">
    <property type="protein sequence ID" value="KAI3739421.1"/>
    <property type="molecule type" value="Genomic_DNA"/>
</dbReference>
<reference evidence="1 2" key="2">
    <citation type="journal article" date="2022" name="Mol. Ecol. Resour.">
        <title>The genomes of chicory, endive, great burdock and yacon provide insights into Asteraceae paleo-polyploidization history and plant inulin production.</title>
        <authorList>
            <person name="Fan W."/>
            <person name="Wang S."/>
            <person name="Wang H."/>
            <person name="Wang A."/>
            <person name="Jiang F."/>
            <person name="Liu H."/>
            <person name="Zhao H."/>
            <person name="Xu D."/>
            <person name="Zhang Y."/>
        </authorList>
    </citation>
    <scope>NUCLEOTIDE SEQUENCE [LARGE SCALE GENOMIC DNA]</scope>
    <source>
        <strain evidence="2">cv. Punajuju</strain>
        <tissue evidence="1">Leaves</tissue>
    </source>
</reference>
<sequence>MFLCDQGNEKLVACGARVRKSDFPEIPVNEGVEEGLQDDEVEQKLRGHQNVADLLESGYSKDENTEIDEGIKEAQPSKQMLKKRKKPERILKRKLSQPIGSIGATSGDPLTIE</sequence>
<proteinExistence type="predicted"/>
<keyword evidence="2" id="KW-1185">Reference proteome</keyword>
<evidence type="ECO:0000313" key="1">
    <source>
        <dbReference type="EMBL" id="KAI3739421.1"/>
    </source>
</evidence>
<organism evidence="1 2">
    <name type="scientific">Cichorium intybus</name>
    <name type="common">Chicory</name>
    <dbReference type="NCBI Taxonomy" id="13427"/>
    <lineage>
        <taxon>Eukaryota</taxon>
        <taxon>Viridiplantae</taxon>
        <taxon>Streptophyta</taxon>
        <taxon>Embryophyta</taxon>
        <taxon>Tracheophyta</taxon>
        <taxon>Spermatophyta</taxon>
        <taxon>Magnoliopsida</taxon>
        <taxon>eudicotyledons</taxon>
        <taxon>Gunneridae</taxon>
        <taxon>Pentapetalae</taxon>
        <taxon>asterids</taxon>
        <taxon>campanulids</taxon>
        <taxon>Asterales</taxon>
        <taxon>Asteraceae</taxon>
        <taxon>Cichorioideae</taxon>
        <taxon>Cichorieae</taxon>
        <taxon>Cichoriinae</taxon>
        <taxon>Cichorium</taxon>
    </lineage>
</organism>
<gene>
    <name evidence="1" type="ORF">L2E82_29825</name>
</gene>
<reference evidence="2" key="1">
    <citation type="journal article" date="2022" name="Mol. Ecol. Resour.">
        <title>The genomes of chicory, endive, great burdock and yacon provide insights into Asteraceae palaeo-polyploidization history and plant inulin production.</title>
        <authorList>
            <person name="Fan W."/>
            <person name="Wang S."/>
            <person name="Wang H."/>
            <person name="Wang A."/>
            <person name="Jiang F."/>
            <person name="Liu H."/>
            <person name="Zhao H."/>
            <person name="Xu D."/>
            <person name="Zhang Y."/>
        </authorList>
    </citation>
    <scope>NUCLEOTIDE SEQUENCE [LARGE SCALE GENOMIC DNA]</scope>
    <source>
        <strain evidence="2">cv. Punajuju</strain>
    </source>
</reference>
<dbReference type="Proteomes" id="UP001055811">
    <property type="component" value="Linkage Group LG05"/>
</dbReference>
<comment type="caution">
    <text evidence="1">The sequence shown here is derived from an EMBL/GenBank/DDBJ whole genome shotgun (WGS) entry which is preliminary data.</text>
</comment>
<name>A0ACB9CZ16_CICIN</name>